<evidence type="ECO:0000313" key="2">
    <source>
        <dbReference type="EMBL" id="AFJ02882.1"/>
    </source>
</evidence>
<dbReference type="KEGG" id="mec:Q7C_1741"/>
<dbReference type="OrthoDB" id="5569385at2"/>
<dbReference type="Proteomes" id="UP000009145">
    <property type="component" value="Chromosome"/>
</dbReference>
<keyword evidence="1" id="KW-0812">Transmembrane</keyword>
<keyword evidence="3" id="KW-1185">Reference proteome</keyword>
<feature type="transmembrane region" description="Helical" evidence="1">
    <location>
        <begin position="98"/>
        <end position="117"/>
    </location>
</feature>
<dbReference type="AlphaFoldDB" id="I1YIY9"/>
<gene>
    <name evidence="2" type="ordered locus">Q7C_1741</name>
</gene>
<protein>
    <recommendedName>
        <fullName evidence="4">DUF2007 domain-containing protein</fullName>
    </recommendedName>
</protein>
<accession>I1YIY9</accession>
<dbReference type="eggNOG" id="ENOG50332TA">
    <property type="taxonomic scope" value="Bacteria"/>
</dbReference>
<evidence type="ECO:0000313" key="3">
    <source>
        <dbReference type="Proteomes" id="UP000009145"/>
    </source>
</evidence>
<dbReference type="InterPro" id="IPR046162">
    <property type="entry name" value="DUF6164"/>
</dbReference>
<evidence type="ECO:0000256" key="1">
    <source>
        <dbReference type="SAM" id="Phobius"/>
    </source>
</evidence>
<dbReference type="EMBL" id="CP003380">
    <property type="protein sequence ID" value="AFJ02882.1"/>
    <property type="molecule type" value="Genomic_DNA"/>
</dbReference>
<dbReference type="HOGENOM" id="CLU_135697_0_0_6"/>
<dbReference type="Pfam" id="PF19661">
    <property type="entry name" value="DUF6164"/>
    <property type="match status" value="1"/>
</dbReference>
<evidence type="ECO:0008006" key="4">
    <source>
        <dbReference type="Google" id="ProtNLM"/>
    </source>
</evidence>
<reference evidence="2 3" key="1">
    <citation type="journal article" date="2012" name="J. Bacteriol.">
        <title>Complete genome sequences of Methylophaga sp. strain JAM1 and Methylophaga sp. strain JAM7.</title>
        <authorList>
            <person name="Villeneuve C."/>
            <person name="Martineau C."/>
            <person name="Mauffrey F."/>
            <person name="Villemur R."/>
        </authorList>
    </citation>
    <scope>NUCLEOTIDE SEQUENCE [LARGE SCALE GENOMIC DNA]</scope>
    <source>
        <strain evidence="2 3">JAM7</strain>
    </source>
</reference>
<organism evidence="2 3">
    <name type="scientific">Methylophaga frappieri (strain ATCC BAA-2434 / DSM 25690 / JAM7)</name>
    <dbReference type="NCBI Taxonomy" id="754477"/>
    <lineage>
        <taxon>Bacteria</taxon>
        <taxon>Pseudomonadati</taxon>
        <taxon>Pseudomonadota</taxon>
        <taxon>Gammaproteobacteria</taxon>
        <taxon>Thiotrichales</taxon>
        <taxon>Piscirickettsiaceae</taxon>
        <taxon>Methylophaga</taxon>
    </lineage>
</organism>
<dbReference type="STRING" id="754477.Q7C_1741"/>
<dbReference type="RefSeq" id="WP_014704302.1">
    <property type="nucleotide sequence ID" value="NC_017856.1"/>
</dbReference>
<proteinExistence type="predicted"/>
<name>I1YIY9_METFJ</name>
<keyword evidence="1" id="KW-1133">Transmembrane helix</keyword>
<sequence>MATLLFHLNNVPEDEADDVRQLLTDKNLDFYETHAGFFGLGVAAIWLHNDEQLPVARAIIDEYQAQRAVIQREHYDTLRANGEIPGFGGFILQHPFRFSIILVLILFVLTLTLMPFWQGL</sequence>
<keyword evidence="1" id="KW-0472">Membrane</keyword>
<dbReference type="PATRIC" id="fig|754477.3.peg.1711"/>